<dbReference type="EMBL" id="QUWK01000022">
    <property type="protein sequence ID" value="RFU93713.1"/>
    <property type="molecule type" value="Genomic_DNA"/>
</dbReference>
<dbReference type="OrthoDB" id="8910160at2"/>
<comment type="caution">
    <text evidence="1">The sequence shown here is derived from an EMBL/GenBank/DDBJ whole genome shotgun (WGS) entry which is preliminary data.</text>
</comment>
<dbReference type="InterPro" id="IPR047727">
    <property type="entry name" value="Sce7725-like"/>
</dbReference>
<evidence type="ECO:0000313" key="1">
    <source>
        <dbReference type="EMBL" id="RFU93713.1"/>
    </source>
</evidence>
<sequence length="317" mass="36634">MYFPILRGKQFELLAIRELVAEGLLSKKIFPVIEPVKLTSTLTKAISICIEKDHQIAIIQNPIVGSFQDEYEKPAEGSRTNLLKKELNVYYQNANIIPGILVQENAPEVLEKLEQQGISSGKLLAFIDDYDYLDMFHSLFDERMPQFALIPDETAFKRSIRQNRVLCEDRFERRKRSADYSEDEDKPFSTDHLYYQEEGYQGFSDYSVIGKDYFEKGFAPRAVAIHIVYFASDESLRIRHFVSDSNDGIKNPAMKFYEALSKLETWCASNPQVPRTLGLRTLLEHHEHQTYPGLGSLKKLSIMHHLELMGSFLDREH</sequence>
<keyword evidence="2" id="KW-1185">Reference proteome</keyword>
<dbReference type="RefSeq" id="WP_117331530.1">
    <property type="nucleotide sequence ID" value="NZ_QUWK01000022.1"/>
</dbReference>
<gene>
    <name evidence="1" type="ORF">DYP60_13370</name>
</gene>
<name>A0A372ME28_9SPIR</name>
<evidence type="ECO:0008006" key="3">
    <source>
        <dbReference type="Google" id="ProtNLM"/>
    </source>
</evidence>
<protein>
    <recommendedName>
        <fullName evidence="3">Sce7725 family protein</fullName>
    </recommendedName>
</protein>
<accession>A0A372ME28</accession>
<evidence type="ECO:0000313" key="2">
    <source>
        <dbReference type="Proteomes" id="UP000264002"/>
    </source>
</evidence>
<dbReference type="AlphaFoldDB" id="A0A372ME28"/>
<organism evidence="1 2">
    <name type="scientific">Sphaerochaeta halotolerans</name>
    <dbReference type="NCBI Taxonomy" id="2293840"/>
    <lineage>
        <taxon>Bacteria</taxon>
        <taxon>Pseudomonadati</taxon>
        <taxon>Spirochaetota</taxon>
        <taxon>Spirochaetia</taxon>
        <taxon>Spirochaetales</taxon>
        <taxon>Sphaerochaetaceae</taxon>
        <taxon>Sphaerochaeta</taxon>
    </lineage>
</organism>
<dbReference type="Proteomes" id="UP000264002">
    <property type="component" value="Unassembled WGS sequence"/>
</dbReference>
<dbReference type="NCBIfam" id="NF033831">
    <property type="entry name" value="sce7725_fam"/>
    <property type="match status" value="1"/>
</dbReference>
<reference evidence="2" key="1">
    <citation type="submission" date="2018-08" db="EMBL/GenBank/DDBJ databases">
        <authorList>
            <person name="Grouzdev D.S."/>
            <person name="Krutkina M.S."/>
        </authorList>
    </citation>
    <scope>NUCLEOTIDE SEQUENCE [LARGE SCALE GENOMIC DNA]</scope>
    <source>
        <strain evidence="2">4-11</strain>
    </source>
</reference>
<proteinExistence type="predicted"/>
<reference evidence="1 2" key="2">
    <citation type="submission" date="2018-09" db="EMBL/GenBank/DDBJ databases">
        <title>Genome of Sphaerochaeta halotolerans strain 4-11.</title>
        <authorList>
            <person name="Nazina T.N."/>
            <person name="Sokolova D.S."/>
        </authorList>
    </citation>
    <scope>NUCLEOTIDE SEQUENCE [LARGE SCALE GENOMIC DNA]</scope>
    <source>
        <strain evidence="1 2">4-11</strain>
    </source>
</reference>